<evidence type="ECO:0000313" key="3">
    <source>
        <dbReference type="Proteomes" id="UP001489004"/>
    </source>
</evidence>
<reference evidence="2 3" key="1">
    <citation type="journal article" date="2024" name="Nat. Commun.">
        <title>Phylogenomics reveals the evolutionary origins of lichenization in chlorophyte algae.</title>
        <authorList>
            <person name="Puginier C."/>
            <person name="Libourel C."/>
            <person name="Otte J."/>
            <person name="Skaloud P."/>
            <person name="Haon M."/>
            <person name="Grisel S."/>
            <person name="Petersen M."/>
            <person name="Berrin J.G."/>
            <person name="Delaux P.M."/>
            <person name="Dal Grande F."/>
            <person name="Keller J."/>
        </authorList>
    </citation>
    <scope>NUCLEOTIDE SEQUENCE [LARGE SCALE GENOMIC DNA]</scope>
    <source>
        <strain evidence="2 3">SAG 2043</strain>
    </source>
</reference>
<feature type="region of interest" description="Disordered" evidence="1">
    <location>
        <begin position="56"/>
        <end position="89"/>
    </location>
</feature>
<protein>
    <submittedName>
        <fullName evidence="2">Uncharacterized protein</fullName>
    </submittedName>
</protein>
<dbReference type="Proteomes" id="UP001489004">
    <property type="component" value="Unassembled WGS sequence"/>
</dbReference>
<gene>
    <name evidence="2" type="ORF">WJX72_010531</name>
</gene>
<keyword evidence="3" id="KW-1185">Reference proteome</keyword>
<evidence type="ECO:0000256" key="1">
    <source>
        <dbReference type="SAM" id="MobiDB-lite"/>
    </source>
</evidence>
<dbReference type="AlphaFoldDB" id="A0AAW1Q134"/>
<name>A0AAW1Q134_9CHLO</name>
<comment type="caution">
    <text evidence="2">The sequence shown here is derived from an EMBL/GenBank/DDBJ whole genome shotgun (WGS) entry which is preliminary data.</text>
</comment>
<evidence type="ECO:0000313" key="2">
    <source>
        <dbReference type="EMBL" id="KAK9815835.1"/>
    </source>
</evidence>
<feature type="compositionally biased region" description="Polar residues" evidence="1">
    <location>
        <begin position="56"/>
        <end position="76"/>
    </location>
</feature>
<accession>A0AAW1Q134</accession>
<dbReference type="EMBL" id="JALJOR010000006">
    <property type="protein sequence ID" value="KAK9815835.1"/>
    <property type="molecule type" value="Genomic_DNA"/>
</dbReference>
<sequence>MDAADLEVASATSFGVSSDDDSVLEELRPVYTTLSEERFKRIVDILRSHVPASTRVSGRSDNISLQVDTPPSSSAPVHTAGHRSGENRGAWLSTWGSAAAQLV</sequence>
<proteinExistence type="predicted"/>
<organism evidence="2 3">
    <name type="scientific">[Myrmecia] bisecta</name>
    <dbReference type="NCBI Taxonomy" id="41462"/>
    <lineage>
        <taxon>Eukaryota</taxon>
        <taxon>Viridiplantae</taxon>
        <taxon>Chlorophyta</taxon>
        <taxon>core chlorophytes</taxon>
        <taxon>Trebouxiophyceae</taxon>
        <taxon>Trebouxiales</taxon>
        <taxon>Trebouxiaceae</taxon>
        <taxon>Myrmecia</taxon>
    </lineage>
</organism>